<sequence length="159" mass="17505">MKEEQNEEPEGEKDEEEDDEDYSNSEDGHLHIDSAEDVTVHDSTAQEVLTTTTEDPPALALQYDPIELIEAVFVGYPRLDFKPIPLKAWFLAITLVFFLACLVSIAGVIILGHRSAGVFQLQTSPDQLAFCYVPVAIGTATAISSQGISVVCLHISRWL</sequence>
<protein>
    <recommendedName>
        <fullName evidence="5">Transmembrane protein</fullName>
    </recommendedName>
</protein>
<accession>A0ABR4AUQ7</accession>
<comment type="caution">
    <text evidence="3">The sequence shown here is derived from an EMBL/GenBank/DDBJ whole genome shotgun (WGS) entry which is preliminary data.</text>
</comment>
<proteinExistence type="predicted"/>
<dbReference type="Proteomes" id="UP001590951">
    <property type="component" value="Unassembled WGS sequence"/>
</dbReference>
<evidence type="ECO:0000313" key="3">
    <source>
        <dbReference type="EMBL" id="KAL2049005.1"/>
    </source>
</evidence>
<feature type="compositionally biased region" description="Basic and acidic residues" evidence="1">
    <location>
        <begin position="26"/>
        <end position="36"/>
    </location>
</feature>
<keyword evidence="2" id="KW-0472">Membrane</keyword>
<reference evidence="3 4" key="1">
    <citation type="submission" date="2024-09" db="EMBL/GenBank/DDBJ databases">
        <title>Rethinking Asexuality: The Enigmatic Case of Functional Sexual Genes in Lepraria (Stereocaulaceae).</title>
        <authorList>
            <person name="Doellman M."/>
            <person name="Sun Y."/>
            <person name="Barcenas-Pena A."/>
            <person name="Lumbsch H.T."/>
            <person name="Grewe F."/>
        </authorList>
    </citation>
    <scope>NUCLEOTIDE SEQUENCE [LARGE SCALE GENOMIC DNA]</scope>
    <source>
        <strain evidence="3 4">Grewe 0041</strain>
    </source>
</reference>
<keyword evidence="2" id="KW-1133">Transmembrane helix</keyword>
<organism evidence="3 4">
    <name type="scientific">Lepraria finkii</name>
    <dbReference type="NCBI Taxonomy" id="1340010"/>
    <lineage>
        <taxon>Eukaryota</taxon>
        <taxon>Fungi</taxon>
        <taxon>Dikarya</taxon>
        <taxon>Ascomycota</taxon>
        <taxon>Pezizomycotina</taxon>
        <taxon>Lecanoromycetes</taxon>
        <taxon>OSLEUM clade</taxon>
        <taxon>Lecanoromycetidae</taxon>
        <taxon>Lecanorales</taxon>
        <taxon>Lecanorineae</taxon>
        <taxon>Stereocaulaceae</taxon>
        <taxon>Lepraria</taxon>
    </lineage>
</organism>
<evidence type="ECO:0008006" key="5">
    <source>
        <dbReference type="Google" id="ProtNLM"/>
    </source>
</evidence>
<dbReference type="EMBL" id="JBHFEH010000074">
    <property type="protein sequence ID" value="KAL2049005.1"/>
    <property type="molecule type" value="Genomic_DNA"/>
</dbReference>
<keyword evidence="2" id="KW-0812">Transmembrane</keyword>
<evidence type="ECO:0000313" key="4">
    <source>
        <dbReference type="Proteomes" id="UP001590951"/>
    </source>
</evidence>
<name>A0ABR4AUQ7_9LECA</name>
<evidence type="ECO:0000256" key="1">
    <source>
        <dbReference type="SAM" id="MobiDB-lite"/>
    </source>
</evidence>
<gene>
    <name evidence="3" type="ORF">ABVK25_010757</name>
</gene>
<evidence type="ECO:0000256" key="2">
    <source>
        <dbReference type="SAM" id="Phobius"/>
    </source>
</evidence>
<feature type="transmembrane region" description="Helical" evidence="2">
    <location>
        <begin position="132"/>
        <end position="155"/>
    </location>
</feature>
<keyword evidence="4" id="KW-1185">Reference proteome</keyword>
<feature type="transmembrane region" description="Helical" evidence="2">
    <location>
        <begin position="88"/>
        <end position="112"/>
    </location>
</feature>
<feature type="compositionally biased region" description="Acidic residues" evidence="1">
    <location>
        <begin position="1"/>
        <end position="24"/>
    </location>
</feature>
<feature type="region of interest" description="Disordered" evidence="1">
    <location>
        <begin position="1"/>
        <end position="36"/>
    </location>
</feature>